<reference evidence="2" key="1">
    <citation type="journal article" date="2023" name="Nat. Commun.">
        <title>Diploid and tetraploid genomes of Acorus and the evolution of monocots.</title>
        <authorList>
            <person name="Ma L."/>
            <person name="Liu K.W."/>
            <person name="Li Z."/>
            <person name="Hsiao Y.Y."/>
            <person name="Qi Y."/>
            <person name="Fu T."/>
            <person name="Tang G.D."/>
            <person name="Zhang D."/>
            <person name="Sun W.H."/>
            <person name="Liu D.K."/>
            <person name="Li Y."/>
            <person name="Chen G.Z."/>
            <person name="Liu X.D."/>
            <person name="Liao X.Y."/>
            <person name="Jiang Y.T."/>
            <person name="Yu X."/>
            <person name="Hao Y."/>
            <person name="Huang J."/>
            <person name="Zhao X.W."/>
            <person name="Ke S."/>
            <person name="Chen Y.Y."/>
            <person name="Wu W.L."/>
            <person name="Hsu J.L."/>
            <person name="Lin Y.F."/>
            <person name="Huang M.D."/>
            <person name="Li C.Y."/>
            <person name="Huang L."/>
            <person name="Wang Z.W."/>
            <person name="Zhao X."/>
            <person name="Zhong W.Y."/>
            <person name="Peng D.H."/>
            <person name="Ahmad S."/>
            <person name="Lan S."/>
            <person name="Zhang J.S."/>
            <person name="Tsai W.C."/>
            <person name="Van de Peer Y."/>
            <person name="Liu Z.J."/>
        </authorList>
    </citation>
    <scope>NUCLEOTIDE SEQUENCE</scope>
    <source>
        <strain evidence="2">CP</strain>
    </source>
</reference>
<evidence type="ECO:0008006" key="4">
    <source>
        <dbReference type="Google" id="ProtNLM"/>
    </source>
</evidence>
<dbReference type="InterPro" id="IPR012876">
    <property type="entry name" value="DUF1677_pln"/>
</dbReference>
<dbReference type="AlphaFoldDB" id="A0AAV9CGN3"/>
<evidence type="ECO:0000313" key="2">
    <source>
        <dbReference type="EMBL" id="KAK1287879.1"/>
    </source>
</evidence>
<organism evidence="2 3">
    <name type="scientific">Acorus calamus</name>
    <name type="common">Sweet flag</name>
    <dbReference type="NCBI Taxonomy" id="4465"/>
    <lineage>
        <taxon>Eukaryota</taxon>
        <taxon>Viridiplantae</taxon>
        <taxon>Streptophyta</taxon>
        <taxon>Embryophyta</taxon>
        <taxon>Tracheophyta</taxon>
        <taxon>Spermatophyta</taxon>
        <taxon>Magnoliopsida</taxon>
        <taxon>Liliopsida</taxon>
        <taxon>Acoraceae</taxon>
        <taxon>Acorus</taxon>
    </lineage>
</organism>
<name>A0AAV9CGN3_ACOCL</name>
<keyword evidence="3" id="KW-1185">Reference proteome</keyword>
<dbReference type="Pfam" id="PF07911">
    <property type="entry name" value="DUF1677"/>
    <property type="match status" value="1"/>
</dbReference>
<comment type="caution">
    <text evidence="2">The sequence shown here is derived from an EMBL/GenBank/DDBJ whole genome shotgun (WGS) entry which is preliminary data.</text>
</comment>
<protein>
    <recommendedName>
        <fullName evidence="4">DUF1677 family protein</fullName>
    </recommendedName>
</protein>
<feature type="region of interest" description="Disordered" evidence="1">
    <location>
        <begin position="105"/>
        <end position="151"/>
    </location>
</feature>
<sequence length="151" mass="16695">MKEMEIVSVKCDCCSLKEDCTQDYIAQVRLNFEGKWLCGLCAEAVRDELSKALDIEESRGGGVREAMRAHTTFCRRFLQSNPAVCVADGMRQMLRRRRSGDFNSVVVGAGASSKGPSPIKKEEDASEESEQKKKHHSPMGSQVGDESSLSF</sequence>
<evidence type="ECO:0000313" key="3">
    <source>
        <dbReference type="Proteomes" id="UP001180020"/>
    </source>
</evidence>
<proteinExistence type="predicted"/>
<dbReference type="PANTHER" id="PTHR33108:SF2">
    <property type="entry name" value="OS03G0665700 PROTEIN"/>
    <property type="match status" value="1"/>
</dbReference>
<accession>A0AAV9CGN3</accession>
<dbReference type="PANTHER" id="PTHR33108">
    <property type="entry name" value="OS01G0745000 PROTEIN"/>
    <property type="match status" value="1"/>
</dbReference>
<dbReference type="EMBL" id="JAUJYO010000019">
    <property type="protein sequence ID" value="KAK1287879.1"/>
    <property type="molecule type" value="Genomic_DNA"/>
</dbReference>
<reference evidence="2" key="2">
    <citation type="submission" date="2023-06" db="EMBL/GenBank/DDBJ databases">
        <authorList>
            <person name="Ma L."/>
            <person name="Liu K.-W."/>
            <person name="Li Z."/>
            <person name="Hsiao Y.-Y."/>
            <person name="Qi Y."/>
            <person name="Fu T."/>
            <person name="Tang G."/>
            <person name="Zhang D."/>
            <person name="Sun W.-H."/>
            <person name="Liu D.-K."/>
            <person name="Li Y."/>
            <person name="Chen G.-Z."/>
            <person name="Liu X.-D."/>
            <person name="Liao X.-Y."/>
            <person name="Jiang Y.-T."/>
            <person name="Yu X."/>
            <person name="Hao Y."/>
            <person name="Huang J."/>
            <person name="Zhao X.-W."/>
            <person name="Ke S."/>
            <person name="Chen Y.-Y."/>
            <person name="Wu W.-L."/>
            <person name="Hsu J.-L."/>
            <person name="Lin Y.-F."/>
            <person name="Huang M.-D."/>
            <person name="Li C.-Y."/>
            <person name="Huang L."/>
            <person name="Wang Z.-W."/>
            <person name="Zhao X."/>
            <person name="Zhong W.-Y."/>
            <person name="Peng D.-H."/>
            <person name="Ahmad S."/>
            <person name="Lan S."/>
            <person name="Zhang J.-S."/>
            <person name="Tsai W.-C."/>
            <person name="Van De Peer Y."/>
            <person name="Liu Z.-J."/>
        </authorList>
    </citation>
    <scope>NUCLEOTIDE SEQUENCE</scope>
    <source>
        <strain evidence="2">CP</strain>
        <tissue evidence="2">Leaves</tissue>
    </source>
</reference>
<evidence type="ECO:0000256" key="1">
    <source>
        <dbReference type="SAM" id="MobiDB-lite"/>
    </source>
</evidence>
<gene>
    <name evidence="2" type="ORF">QJS10_CPB19g01197</name>
</gene>
<dbReference type="Proteomes" id="UP001180020">
    <property type="component" value="Unassembled WGS sequence"/>
</dbReference>